<dbReference type="EMBL" id="JBFDAA010000015">
    <property type="protein sequence ID" value="KAL1117937.1"/>
    <property type="molecule type" value="Genomic_DNA"/>
</dbReference>
<evidence type="ECO:0000313" key="11">
    <source>
        <dbReference type="EMBL" id="KAL1117938.1"/>
    </source>
</evidence>
<dbReference type="Gene3D" id="3.40.50.2300">
    <property type="match status" value="1"/>
</dbReference>
<dbReference type="InterPro" id="IPR003100">
    <property type="entry name" value="PAZ_dom"/>
</dbReference>
<dbReference type="Proteomes" id="UP001558652">
    <property type="component" value="Unassembled WGS sequence"/>
</dbReference>
<keyword evidence="6" id="KW-0943">RNA-mediated gene silencing</keyword>
<evidence type="ECO:0000256" key="5">
    <source>
        <dbReference type="ARBA" id="ARBA00022884"/>
    </source>
</evidence>
<dbReference type="InterPro" id="IPR012337">
    <property type="entry name" value="RNaseH-like_sf"/>
</dbReference>
<dbReference type="PROSITE" id="PS50821">
    <property type="entry name" value="PAZ"/>
    <property type="match status" value="1"/>
</dbReference>
<reference evidence="10 12" key="1">
    <citation type="submission" date="2024-07" db="EMBL/GenBank/DDBJ databases">
        <title>Chromosome-level genome assembly of the water stick insect Ranatra chinensis (Heteroptera: Nepidae).</title>
        <authorList>
            <person name="Liu X."/>
        </authorList>
    </citation>
    <scope>NUCLEOTIDE SEQUENCE [LARGE SCALE GENOMIC DNA]</scope>
    <source>
        <strain evidence="10">Cailab_2021Rc</strain>
        <tissue evidence="10">Muscle</tissue>
    </source>
</reference>
<evidence type="ECO:0000256" key="6">
    <source>
        <dbReference type="ARBA" id="ARBA00023158"/>
    </source>
</evidence>
<keyword evidence="5" id="KW-0694">RNA-binding</keyword>
<dbReference type="SUPFAM" id="SSF101690">
    <property type="entry name" value="PAZ domain"/>
    <property type="match status" value="1"/>
</dbReference>
<evidence type="ECO:0000256" key="1">
    <source>
        <dbReference type="ARBA" id="ARBA00004496"/>
    </source>
</evidence>
<accession>A0ABD0Y378</accession>
<name>A0ABD0Y378_9HEMI</name>
<dbReference type="InterPro" id="IPR036397">
    <property type="entry name" value="RNaseH_sf"/>
</dbReference>
<comment type="subcellular location">
    <subcellularLocation>
        <location evidence="1">Cytoplasm</location>
    </subcellularLocation>
</comment>
<dbReference type="SMART" id="SM00950">
    <property type="entry name" value="Piwi"/>
    <property type="match status" value="1"/>
</dbReference>
<dbReference type="AlphaFoldDB" id="A0ABD0Y378"/>
<evidence type="ECO:0000313" key="10">
    <source>
        <dbReference type="EMBL" id="KAL1117937.1"/>
    </source>
</evidence>
<sequence>GISGKPVTLQANYFKLLTHTDWALYQYRVDFAPEEDRTAVRKSLLRVHKDVLGGGYVFDGTVLFSSQRLAPEPLELYSKRESDQAKICITIKKAGDLVMGDHHYIQLFNILMRKCLDSLQLQLVGRNFFDAKSKIEIREYKMELWPGYLTSIRQHEDSILMCAEITHKVMRRETVFDLLNECVARNRGEWKNIFQQAIIGTVVLTEYNNRTYRVDDVDFDTHPGSKFKLKNSEELSYMDYYHIRYELRIKNMHQPMLVSKAKPRDVRAGMTTNIYLVPELCRLTGLTDEMRSNFQLMRALAEHTRVIPQNRIQKLNKFSERLLSTPSVQEDLTLWNMKLSPSLVDFEGRILAREDIIFGAQNSVNAGEEADWTRNMRSSPMLNMGVLTNWAVIFLNRNRKDVQTFLVSLLKSATSMNFTVPQPIIREITDDRCGSYVDALDHLISQKAPQLIMCIVPNNRADRYSAIKKKCCVDRAVPTQVVVAKNLTSKGALSIATKIAIQINCKIGGTPWTVNIPMSGLMVVGYDVCHDTSNKGRSFGAMVASLNKGLSRYYSAVSPHTNGEELSNDLSVNISKAVMKYKECNEGLAPSCIIIYRDGVGEGQIPFVYNHEVNVVKDKLASLYGGQCPRFAFVIVTKRLNTRLFLAGKNPPPGTIADKCITSPDKYDFFLVSQSVRQGTVSPTAYNVIDDSSQLDPDKMQRLTYKMTHLYFNWSGTVRVPAQCQYAHKLAFLVGQSLHRSPNNALEDLLYFL</sequence>
<feature type="non-terminal residue" evidence="10">
    <location>
        <position position="1"/>
    </location>
</feature>
<evidence type="ECO:0000256" key="4">
    <source>
        <dbReference type="ARBA" id="ARBA00022782"/>
    </source>
</evidence>
<dbReference type="PROSITE" id="PS50822">
    <property type="entry name" value="PIWI"/>
    <property type="match status" value="1"/>
</dbReference>
<dbReference type="CDD" id="cd02845">
    <property type="entry name" value="PAZ_piwi_like"/>
    <property type="match status" value="1"/>
</dbReference>
<evidence type="ECO:0000313" key="12">
    <source>
        <dbReference type="Proteomes" id="UP001558652"/>
    </source>
</evidence>
<evidence type="ECO:0000256" key="2">
    <source>
        <dbReference type="ARBA" id="ARBA00022473"/>
    </source>
</evidence>
<dbReference type="SMART" id="SM00949">
    <property type="entry name" value="PAZ"/>
    <property type="match status" value="1"/>
</dbReference>
<proteinExistence type="inferred from homology"/>
<dbReference type="GO" id="GO:0140965">
    <property type="term" value="P:secondary piRNA processing"/>
    <property type="evidence" value="ECO:0007669"/>
    <property type="project" value="UniProtKB-ARBA"/>
</dbReference>
<protein>
    <submittedName>
        <fullName evidence="10">Uncharacterized protein</fullName>
    </submittedName>
</protein>
<keyword evidence="3" id="KW-0963">Cytoplasm</keyword>
<dbReference type="Pfam" id="PF23278">
    <property type="entry name" value="Piwi_N"/>
    <property type="match status" value="1"/>
</dbReference>
<dbReference type="PANTHER" id="PTHR22891">
    <property type="entry name" value="EUKARYOTIC TRANSLATION INITIATION FACTOR 2C"/>
    <property type="match status" value="1"/>
</dbReference>
<dbReference type="FunFam" id="2.170.260.10:FF:000003">
    <property type="entry name" value="Piwi-like RNA-mediated gene silencing 2"/>
    <property type="match status" value="1"/>
</dbReference>
<feature type="domain" description="PAZ" evidence="8">
    <location>
        <begin position="174"/>
        <end position="285"/>
    </location>
</feature>
<dbReference type="FunFam" id="3.30.420.10:FF:000014">
    <property type="entry name" value="Piwi-like RNA-mediated gene silencing 1"/>
    <property type="match status" value="1"/>
</dbReference>
<dbReference type="EMBL" id="JBFDAA010000015">
    <property type="protein sequence ID" value="KAL1117938.1"/>
    <property type="molecule type" value="Genomic_DNA"/>
</dbReference>
<evidence type="ECO:0000259" key="8">
    <source>
        <dbReference type="PROSITE" id="PS50821"/>
    </source>
</evidence>
<dbReference type="SUPFAM" id="SSF53098">
    <property type="entry name" value="Ribonuclease H-like"/>
    <property type="match status" value="1"/>
</dbReference>
<comment type="similarity">
    <text evidence="7">Belongs to the argonaute family. Piwi subfamily.</text>
</comment>
<keyword evidence="2" id="KW-0217">Developmental protein</keyword>
<dbReference type="Pfam" id="PF02171">
    <property type="entry name" value="Piwi"/>
    <property type="match status" value="1"/>
</dbReference>
<dbReference type="Gene3D" id="2.170.260.10">
    <property type="entry name" value="paz domain"/>
    <property type="match status" value="1"/>
</dbReference>
<dbReference type="InterPro" id="IPR003165">
    <property type="entry name" value="Piwi"/>
</dbReference>
<dbReference type="Pfam" id="PF02170">
    <property type="entry name" value="PAZ"/>
    <property type="match status" value="1"/>
</dbReference>
<dbReference type="GO" id="GO:0030154">
    <property type="term" value="P:cell differentiation"/>
    <property type="evidence" value="ECO:0007669"/>
    <property type="project" value="UniProtKB-KW"/>
</dbReference>
<evidence type="ECO:0000259" key="9">
    <source>
        <dbReference type="PROSITE" id="PS50822"/>
    </source>
</evidence>
<feature type="domain" description="Piwi" evidence="9">
    <location>
        <begin position="451"/>
        <end position="739"/>
    </location>
</feature>
<dbReference type="GO" id="GO:0005737">
    <property type="term" value="C:cytoplasm"/>
    <property type="evidence" value="ECO:0007669"/>
    <property type="project" value="UniProtKB-SubCell"/>
</dbReference>
<gene>
    <name evidence="10" type="ORF">AAG570_004250</name>
    <name evidence="11" type="ORF">AAG570_004251</name>
</gene>
<dbReference type="GO" id="GO:0003723">
    <property type="term" value="F:RNA binding"/>
    <property type="evidence" value="ECO:0007669"/>
    <property type="project" value="UniProtKB-KW"/>
</dbReference>
<comment type="caution">
    <text evidence="10">The sequence shown here is derived from an EMBL/GenBank/DDBJ whole genome shotgun (WGS) entry which is preliminary data.</text>
</comment>
<dbReference type="Gene3D" id="3.30.420.10">
    <property type="entry name" value="Ribonuclease H-like superfamily/Ribonuclease H"/>
    <property type="match status" value="1"/>
</dbReference>
<dbReference type="InterPro" id="IPR036085">
    <property type="entry name" value="PAZ_dom_sf"/>
</dbReference>
<keyword evidence="12" id="KW-1185">Reference proteome</keyword>
<dbReference type="CDD" id="cd04658">
    <property type="entry name" value="Piwi_piwi-like_Euk"/>
    <property type="match status" value="1"/>
</dbReference>
<evidence type="ECO:0000256" key="7">
    <source>
        <dbReference type="ARBA" id="ARBA00038291"/>
    </source>
</evidence>
<evidence type="ECO:0000256" key="3">
    <source>
        <dbReference type="ARBA" id="ARBA00022490"/>
    </source>
</evidence>
<organism evidence="10 12">
    <name type="scientific">Ranatra chinensis</name>
    <dbReference type="NCBI Taxonomy" id="642074"/>
    <lineage>
        <taxon>Eukaryota</taxon>
        <taxon>Metazoa</taxon>
        <taxon>Ecdysozoa</taxon>
        <taxon>Arthropoda</taxon>
        <taxon>Hexapoda</taxon>
        <taxon>Insecta</taxon>
        <taxon>Pterygota</taxon>
        <taxon>Neoptera</taxon>
        <taxon>Paraneoptera</taxon>
        <taxon>Hemiptera</taxon>
        <taxon>Heteroptera</taxon>
        <taxon>Panheteroptera</taxon>
        <taxon>Nepomorpha</taxon>
        <taxon>Nepidae</taxon>
        <taxon>Ranatrinae</taxon>
        <taxon>Ranatra</taxon>
    </lineage>
</organism>
<keyword evidence="4" id="KW-0221">Differentiation</keyword>